<proteinExistence type="predicted"/>
<keyword evidence="1" id="KW-0472">Membrane</keyword>
<comment type="caution">
    <text evidence="2">The sequence shown here is derived from an EMBL/GenBank/DDBJ whole genome shotgun (WGS) entry which is preliminary data.</text>
</comment>
<protein>
    <recommendedName>
        <fullName evidence="4">Glycosyltransferase RgtA/B/C/D-like domain-containing protein</fullName>
    </recommendedName>
</protein>
<sequence length="523" mass="60509">MIHNKSAFINYFFITVIIFVLIGVFLPTIFHMFATPQNTFYSLADGYTFDYYQYMSWIKQGMDGHLLLTSPYTEIPYPRVLIHPFFPILGMIAKLFSVSPFIAYAFSRITATVIFIFVFYILTSKSLNLPSARFISLFLFLTSTGFWTISYDKNIYSLVEPISWNQSFNVIGKFSLPPHHLLALSFSILTYLLLIKKRKRILDPSLSILLGILTGFLNPSTLLFTDVILFCTLLPLFLIYRDKFKWFISKALLFLTFTSPVLLYHFYLFNHFLPWSLMYKLMQSFNPSVSLVSYLLSLGPVFPLALYAIITKKTSSSPLHLLLSFWTILPVILFLFRSVLPVNNSRIFQSYQYIPMTIVAAIGLQSLTLKLARFKIKRKVIIFLFLSFFGIFAFLPYVMTINKSVRVISTNFYNIYLPKTLLGAFDRLEKQAPRGSVVLAGEYVSSMIPVFTNNRTILGREDSAPDYFQKQTESYTFLDGLMGEKETREFLQKYSISYILSGVDTIPYETLRIKSYPFLTEIY</sequence>
<feature type="non-terminal residue" evidence="2">
    <location>
        <position position="523"/>
    </location>
</feature>
<gene>
    <name evidence="2" type="ORF">COV53_05285</name>
</gene>
<feature type="transmembrane region" description="Helical" evidence="1">
    <location>
        <begin position="134"/>
        <end position="151"/>
    </location>
</feature>
<accession>A0A2H0NGI9</accession>
<feature type="transmembrane region" description="Helical" evidence="1">
    <location>
        <begin position="201"/>
        <end position="217"/>
    </location>
</feature>
<feature type="transmembrane region" description="Helical" evidence="1">
    <location>
        <begin position="223"/>
        <end position="240"/>
    </location>
</feature>
<evidence type="ECO:0000256" key="1">
    <source>
        <dbReference type="SAM" id="Phobius"/>
    </source>
</evidence>
<feature type="transmembrane region" description="Helical" evidence="1">
    <location>
        <begin position="12"/>
        <end position="34"/>
    </location>
</feature>
<keyword evidence="1" id="KW-0812">Transmembrane</keyword>
<feature type="transmembrane region" description="Helical" evidence="1">
    <location>
        <begin position="321"/>
        <end position="340"/>
    </location>
</feature>
<reference evidence="2 3" key="1">
    <citation type="submission" date="2017-09" db="EMBL/GenBank/DDBJ databases">
        <title>Depth-based differentiation of microbial function through sediment-hosted aquifers and enrichment of novel symbionts in the deep terrestrial subsurface.</title>
        <authorList>
            <person name="Probst A.J."/>
            <person name="Ladd B."/>
            <person name="Jarett J.K."/>
            <person name="Geller-Mcgrath D.E."/>
            <person name="Sieber C.M."/>
            <person name="Emerson J.B."/>
            <person name="Anantharaman K."/>
            <person name="Thomas B.C."/>
            <person name="Malmstrom R."/>
            <person name="Stieglmeier M."/>
            <person name="Klingl A."/>
            <person name="Woyke T."/>
            <person name="Ryan C.M."/>
            <person name="Banfield J.F."/>
        </authorList>
    </citation>
    <scope>NUCLEOTIDE SEQUENCE [LARGE SCALE GENOMIC DNA]</scope>
    <source>
        <strain evidence="2">CG11_big_fil_rev_8_21_14_0_20_37_11</strain>
    </source>
</reference>
<dbReference type="AlphaFoldDB" id="A0A2H0NGI9"/>
<feature type="transmembrane region" description="Helical" evidence="1">
    <location>
        <begin position="289"/>
        <end position="309"/>
    </location>
</feature>
<organism evidence="2 3">
    <name type="scientific">Candidatus Gottesmanbacteria bacterium CG11_big_fil_rev_8_21_14_0_20_37_11</name>
    <dbReference type="NCBI Taxonomy" id="1974575"/>
    <lineage>
        <taxon>Bacteria</taxon>
        <taxon>Candidatus Gottesmaniibacteriota</taxon>
    </lineage>
</organism>
<name>A0A2H0NGI9_9BACT</name>
<feature type="transmembrane region" description="Helical" evidence="1">
    <location>
        <begin position="252"/>
        <end position="269"/>
    </location>
</feature>
<feature type="transmembrane region" description="Helical" evidence="1">
    <location>
        <begin position="352"/>
        <end position="369"/>
    </location>
</feature>
<keyword evidence="1" id="KW-1133">Transmembrane helix</keyword>
<dbReference type="Proteomes" id="UP000230707">
    <property type="component" value="Unassembled WGS sequence"/>
</dbReference>
<evidence type="ECO:0008006" key="4">
    <source>
        <dbReference type="Google" id="ProtNLM"/>
    </source>
</evidence>
<feature type="transmembrane region" description="Helical" evidence="1">
    <location>
        <begin position="381"/>
        <end position="399"/>
    </location>
</feature>
<feature type="transmembrane region" description="Helical" evidence="1">
    <location>
        <begin position="101"/>
        <end position="122"/>
    </location>
</feature>
<dbReference type="EMBL" id="PCWS01000118">
    <property type="protein sequence ID" value="PIR08013.1"/>
    <property type="molecule type" value="Genomic_DNA"/>
</dbReference>
<evidence type="ECO:0000313" key="2">
    <source>
        <dbReference type="EMBL" id="PIR08013.1"/>
    </source>
</evidence>
<evidence type="ECO:0000313" key="3">
    <source>
        <dbReference type="Proteomes" id="UP000230707"/>
    </source>
</evidence>
<feature type="transmembrane region" description="Helical" evidence="1">
    <location>
        <begin position="171"/>
        <end position="194"/>
    </location>
</feature>